<organism evidence="2 3">
    <name type="scientific">Pleurodeles waltl</name>
    <name type="common">Iberian ribbed newt</name>
    <dbReference type="NCBI Taxonomy" id="8319"/>
    <lineage>
        <taxon>Eukaryota</taxon>
        <taxon>Metazoa</taxon>
        <taxon>Chordata</taxon>
        <taxon>Craniata</taxon>
        <taxon>Vertebrata</taxon>
        <taxon>Euteleostomi</taxon>
        <taxon>Amphibia</taxon>
        <taxon>Batrachia</taxon>
        <taxon>Caudata</taxon>
        <taxon>Salamandroidea</taxon>
        <taxon>Salamandridae</taxon>
        <taxon>Pleurodelinae</taxon>
        <taxon>Pleurodeles</taxon>
    </lineage>
</organism>
<proteinExistence type="predicted"/>
<sequence>MDDPHYDRFLPPAVCLLQHHLLMLLAWGEQAINAAPNPPCQTPLGPYITGAFAAPRVRAGLTSDRAPSSLESGHEHGYKRLRTSQGIRVSTHRRCR</sequence>
<dbReference type="Proteomes" id="UP001066276">
    <property type="component" value="Chromosome 7"/>
</dbReference>
<feature type="chain" id="PRO_5043518559" evidence="1">
    <location>
        <begin position="35"/>
        <end position="96"/>
    </location>
</feature>
<dbReference type="EMBL" id="JANPWB010000011">
    <property type="protein sequence ID" value="KAJ1123332.1"/>
    <property type="molecule type" value="Genomic_DNA"/>
</dbReference>
<evidence type="ECO:0000313" key="3">
    <source>
        <dbReference type="Proteomes" id="UP001066276"/>
    </source>
</evidence>
<reference evidence="2" key="1">
    <citation type="journal article" date="2022" name="bioRxiv">
        <title>Sequencing and chromosome-scale assembly of the giantPleurodeles waltlgenome.</title>
        <authorList>
            <person name="Brown T."/>
            <person name="Elewa A."/>
            <person name="Iarovenko S."/>
            <person name="Subramanian E."/>
            <person name="Araus A.J."/>
            <person name="Petzold A."/>
            <person name="Susuki M."/>
            <person name="Suzuki K.-i.T."/>
            <person name="Hayashi T."/>
            <person name="Toyoda A."/>
            <person name="Oliveira C."/>
            <person name="Osipova E."/>
            <person name="Leigh N.D."/>
            <person name="Simon A."/>
            <person name="Yun M.H."/>
        </authorList>
    </citation>
    <scope>NUCLEOTIDE SEQUENCE</scope>
    <source>
        <strain evidence="2">20211129_DDA</strain>
        <tissue evidence="2">Liver</tissue>
    </source>
</reference>
<name>A0AAV7P7W1_PLEWA</name>
<evidence type="ECO:0000256" key="1">
    <source>
        <dbReference type="SAM" id="SignalP"/>
    </source>
</evidence>
<feature type="signal peptide" evidence="1">
    <location>
        <begin position="1"/>
        <end position="34"/>
    </location>
</feature>
<comment type="caution">
    <text evidence="2">The sequence shown here is derived from an EMBL/GenBank/DDBJ whole genome shotgun (WGS) entry which is preliminary data.</text>
</comment>
<keyword evidence="3" id="KW-1185">Reference proteome</keyword>
<evidence type="ECO:0000313" key="2">
    <source>
        <dbReference type="EMBL" id="KAJ1123332.1"/>
    </source>
</evidence>
<keyword evidence="1" id="KW-0732">Signal</keyword>
<gene>
    <name evidence="2" type="ORF">NDU88_001803</name>
</gene>
<protein>
    <submittedName>
        <fullName evidence="2">Uncharacterized protein</fullName>
    </submittedName>
</protein>
<accession>A0AAV7P7W1</accession>
<dbReference type="AlphaFoldDB" id="A0AAV7P7W1"/>